<name>A0ABT7EXI0_9RHOB</name>
<reference evidence="7 8" key="1">
    <citation type="submission" date="2023-05" db="EMBL/GenBank/DDBJ databases">
        <title>Pseudodonghicola sp. nov.</title>
        <authorList>
            <person name="Huang J."/>
        </authorList>
    </citation>
    <scope>NUCLEOTIDE SEQUENCE [LARGE SCALE GENOMIC DNA]</scope>
    <source>
        <strain evidence="7 8">IC7</strain>
    </source>
</reference>
<protein>
    <submittedName>
        <fullName evidence="7">Alpha-hydroxy acid oxidase</fullName>
        <ecNumber evidence="7">1.-.-.-</ecNumber>
    </submittedName>
</protein>
<evidence type="ECO:0000256" key="4">
    <source>
        <dbReference type="ARBA" id="ARBA00023002"/>
    </source>
</evidence>
<dbReference type="InterPro" id="IPR013785">
    <property type="entry name" value="Aldolase_TIM"/>
</dbReference>
<dbReference type="CDD" id="cd02809">
    <property type="entry name" value="alpha_hydroxyacid_oxid_FMN"/>
    <property type="match status" value="1"/>
</dbReference>
<dbReference type="EC" id="1.-.-.-" evidence="7"/>
<comment type="cofactor">
    <cofactor evidence="1">
        <name>FMN</name>
        <dbReference type="ChEBI" id="CHEBI:58210"/>
    </cofactor>
</comment>
<dbReference type="InterPro" id="IPR037396">
    <property type="entry name" value="FMN_HAD"/>
</dbReference>
<dbReference type="SUPFAM" id="SSF51395">
    <property type="entry name" value="FMN-linked oxidoreductases"/>
    <property type="match status" value="1"/>
</dbReference>
<dbReference type="Proteomes" id="UP001243757">
    <property type="component" value="Unassembled WGS sequence"/>
</dbReference>
<dbReference type="PROSITE" id="PS51349">
    <property type="entry name" value="FMN_HYDROXY_ACID_DH_2"/>
    <property type="match status" value="1"/>
</dbReference>
<keyword evidence="4 7" id="KW-0560">Oxidoreductase</keyword>
<dbReference type="InterPro" id="IPR008259">
    <property type="entry name" value="FMN_hydac_DH_AS"/>
</dbReference>
<comment type="similarity">
    <text evidence="5">Belongs to the FMN-dependent alpha-hydroxy acid dehydrogenase family.</text>
</comment>
<dbReference type="PROSITE" id="PS00557">
    <property type="entry name" value="FMN_HYDROXY_ACID_DH_1"/>
    <property type="match status" value="1"/>
</dbReference>
<evidence type="ECO:0000256" key="3">
    <source>
        <dbReference type="ARBA" id="ARBA00022643"/>
    </source>
</evidence>
<keyword evidence="3" id="KW-0288">FMN</keyword>
<evidence type="ECO:0000313" key="8">
    <source>
        <dbReference type="Proteomes" id="UP001243757"/>
    </source>
</evidence>
<dbReference type="GO" id="GO:0016491">
    <property type="term" value="F:oxidoreductase activity"/>
    <property type="evidence" value="ECO:0007669"/>
    <property type="project" value="UniProtKB-KW"/>
</dbReference>
<keyword evidence="2" id="KW-0285">Flavoprotein</keyword>
<accession>A0ABT7EXI0</accession>
<dbReference type="InterPro" id="IPR000262">
    <property type="entry name" value="FMN-dep_DH"/>
</dbReference>
<dbReference type="PIRSF" id="PIRSF000138">
    <property type="entry name" value="Al-hdrx_acd_dh"/>
    <property type="match status" value="1"/>
</dbReference>
<evidence type="ECO:0000256" key="1">
    <source>
        <dbReference type="ARBA" id="ARBA00001917"/>
    </source>
</evidence>
<evidence type="ECO:0000256" key="2">
    <source>
        <dbReference type="ARBA" id="ARBA00022630"/>
    </source>
</evidence>
<dbReference type="PANTHER" id="PTHR10578:SF107">
    <property type="entry name" value="2-HYDROXYACID OXIDASE 1"/>
    <property type="match status" value="1"/>
</dbReference>
<organism evidence="7 8">
    <name type="scientific">Pseudodonghicola flavimaris</name>
    <dbReference type="NCBI Taxonomy" id="3050036"/>
    <lineage>
        <taxon>Bacteria</taxon>
        <taxon>Pseudomonadati</taxon>
        <taxon>Pseudomonadota</taxon>
        <taxon>Alphaproteobacteria</taxon>
        <taxon>Rhodobacterales</taxon>
        <taxon>Paracoccaceae</taxon>
        <taxon>Pseudodonghicola</taxon>
    </lineage>
</organism>
<dbReference type="Gene3D" id="3.20.20.70">
    <property type="entry name" value="Aldolase class I"/>
    <property type="match status" value="1"/>
</dbReference>
<proteinExistence type="inferred from homology"/>
<evidence type="ECO:0000259" key="6">
    <source>
        <dbReference type="PROSITE" id="PS51349"/>
    </source>
</evidence>
<keyword evidence="8" id="KW-1185">Reference proteome</keyword>
<evidence type="ECO:0000256" key="5">
    <source>
        <dbReference type="ARBA" id="ARBA00024042"/>
    </source>
</evidence>
<dbReference type="EMBL" id="JASNJD010000003">
    <property type="protein sequence ID" value="MDK3017056.1"/>
    <property type="molecule type" value="Genomic_DNA"/>
</dbReference>
<gene>
    <name evidence="7" type="ORF">QO033_05180</name>
</gene>
<dbReference type="InterPro" id="IPR012133">
    <property type="entry name" value="Alpha-hydoxy_acid_DH_FMN"/>
</dbReference>
<sequence length="400" mass="43781">MRDHRPDTDLNRRLYRGRNPARAVEIRDLREMARRRLPALVFEYLEGGAEEEITLRRNRTAFDRIGLMPRLLRPVGGTTLAGDLLGAPVPIPMAVAPTGFNALLWPRGDVALARAAAAAGLPFVQSTVSNDPLEQVAAIPGLRHWMQLYVFQDQTAVEMLVSRAEMAGSEALVLTVDGNVFGNRPWDRRNYRTGTEPTLARRLEMLRHPRWMIDLIRHGTPRFGTLAPVLPQGKSDMVSAASWLRDQMDPDLDWDRVAWLRRVWPRRLILKGLLATDDVEQAIRIGADAVVLSNHGGRQLDGAPSPMEVLEAAATLARGRLSLLLDSGIRRGSDIVKALALGADGVLVGRAGLYGLGAAGTAGAQRAHAILREEAERTAALLGCARRDALGPDCLIRTGT</sequence>
<dbReference type="PANTHER" id="PTHR10578">
    <property type="entry name" value="S -2-HYDROXY-ACID OXIDASE-RELATED"/>
    <property type="match status" value="1"/>
</dbReference>
<feature type="domain" description="FMN hydroxy acid dehydrogenase" evidence="6">
    <location>
        <begin position="18"/>
        <end position="400"/>
    </location>
</feature>
<dbReference type="RefSeq" id="WP_284479876.1">
    <property type="nucleotide sequence ID" value="NZ_JASNJD010000003.1"/>
</dbReference>
<comment type="caution">
    <text evidence="7">The sequence shown here is derived from an EMBL/GenBank/DDBJ whole genome shotgun (WGS) entry which is preliminary data.</text>
</comment>
<evidence type="ECO:0000313" key="7">
    <source>
        <dbReference type="EMBL" id="MDK3017056.1"/>
    </source>
</evidence>
<dbReference type="Pfam" id="PF01070">
    <property type="entry name" value="FMN_dh"/>
    <property type="match status" value="1"/>
</dbReference>